<dbReference type="Proteomes" id="UP000577707">
    <property type="component" value="Unassembled WGS sequence"/>
</dbReference>
<dbReference type="InterPro" id="IPR010310">
    <property type="entry name" value="T7SS_ESAT-6-like"/>
</dbReference>
<evidence type="ECO:0000256" key="1">
    <source>
        <dbReference type="RuleBase" id="RU362001"/>
    </source>
</evidence>
<dbReference type="AlphaFoldDB" id="A0A7W5A208"/>
<comment type="similarity">
    <text evidence="1">Belongs to the WXG100 family.</text>
</comment>
<evidence type="ECO:0000313" key="3">
    <source>
        <dbReference type="Proteomes" id="UP000577707"/>
    </source>
</evidence>
<dbReference type="InterPro" id="IPR036689">
    <property type="entry name" value="ESAT-6-like_sf"/>
</dbReference>
<proteinExistence type="inferred from homology"/>
<dbReference type="Gene3D" id="1.10.287.1060">
    <property type="entry name" value="ESAT-6-like"/>
    <property type="match status" value="1"/>
</dbReference>
<dbReference type="SUPFAM" id="SSF140453">
    <property type="entry name" value="EsxAB dimer-like"/>
    <property type="match status" value="1"/>
</dbReference>
<name>A0A7W5A208_9ACTN</name>
<dbReference type="NCBIfam" id="TIGR03930">
    <property type="entry name" value="WXG100_ESAT6"/>
    <property type="match status" value="1"/>
</dbReference>
<comment type="caution">
    <text evidence="2">The sequence shown here is derived from an EMBL/GenBank/DDBJ whole genome shotgun (WGS) entry which is preliminary data.</text>
</comment>
<organism evidence="2 3">
    <name type="scientific">Nocardioides albus</name>
    <dbReference type="NCBI Taxonomy" id="1841"/>
    <lineage>
        <taxon>Bacteria</taxon>
        <taxon>Bacillati</taxon>
        <taxon>Actinomycetota</taxon>
        <taxon>Actinomycetes</taxon>
        <taxon>Propionibacteriales</taxon>
        <taxon>Nocardioidaceae</taxon>
        <taxon>Nocardioides</taxon>
    </lineage>
</organism>
<gene>
    <name evidence="2" type="ORF">FHS12_001125</name>
</gene>
<protein>
    <recommendedName>
        <fullName evidence="1">ESAT-6-like protein</fullName>
    </recommendedName>
</protein>
<evidence type="ECO:0000313" key="2">
    <source>
        <dbReference type="EMBL" id="MBB3088192.1"/>
    </source>
</evidence>
<dbReference type="RefSeq" id="WP_183543048.1">
    <property type="nucleotide sequence ID" value="NZ_BMQT01000004.1"/>
</dbReference>
<sequence length="96" mass="10461">MTEIRMNHGKMADIVDILLKGVRDMDGALDELEKYVLNLQDDFTGEAASAYNRTQAKWNQAIRDLGMALDQNSKFVNEANAAMGDADRRGAAGLGG</sequence>
<accession>A0A7W5A208</accession>
<reference evidence="2 3" key="1">
    <citation type="submission" date="2020-08" db="EMBL/GenBank/DDBJ databases">
        <title>Genomic Encyclopedia of Type Strains, Phase III (KMG-III): the genomes of soil and plant-associated and newly described type strains.</title>
        <authorList>
            <person name="Whitman W."/>
        </authorList>
    </citation>
    <scope>NUCLEOTIDE SEQUENCE [LARGE SCALE GENOMIC DNA]</scope>
    <source>
        <strain evidence="2 3">CECT 3302</strain>
    </source>
</reference>
<dbReference type="Pfam" id="PF06013">
    <property type="entry name" value="WXG100"/>
    <property type="match status" value="1"/>
</dbReference>
<dbReference type="EMBL" id="JACHXG010000002">
    <property type="protein sequence ID" value="MBB3088192.1"/>
    <property type="molecule type" value="Genomic_DNA"/>
</dbReference>
<keyword evidence="3" id="KW-1185">Reference proteome</keyword>